<gene>
    <name evidence="3" type="primary">GIP_316</name>
    <name evidence="3" type="ORF">CK203_098714</name>
</gene>
<protein>
    <submittedName>
        <fullName evidence="3">Copia protein</fullName>
    </submittedName>
</protein>
<organism evidence="3 4">
    <name type="scientific">Vitis vinifera</name>
    <name type="common">Grape</name>
    <dbReference type="NCBI Taxonomy" id="29760"/>
    <lineage>
        <taxon>Eukaryota</taxon>
        <taxon>Viridiplantae</taxon>
        <taxon>Streptophyta</taxon>
        <taxon>Embryophyta</taxon>
        <taxon>Tracheophyta</taxon>
        <taxon>Spermatophyta</taxon>
        <taxon>Magnoliopsida</taxon>
        <taxon>eudicotyledons</taxon>
        <taxon>Gunneridae</taxon>
        <taxon>Pentapetalae</taxon>
        <taxon>rosids</taxon>
        <taxon>Vitales</taxon>
        <taxon>Vitaceae</taxon>
        <taxon>Viteae</taxon>
        <taxon>Vitis</taxon>
    </lineage>
</organism>
<comment type="caution">
    <text evidence="3">The sequence shown here is derived from an EMBL/GenBank/DDBJ whole genome shotgun (WGS) entry which is preliminary data.</text>
</comment>
<feature type="compositionally biased region" description="Pro residues" evidence="1">
    <location>
        <begin position="55"/>
        <end position="69"/>
    </location>
</feature>
<dbReference type="Pfam" id="PF07727">
    <property type="entry name" value="RVT_2"/>
    <property type="match status" value="1"/>
</dbReference>
<evidence type="ECO:0000256" key="1">
    <source>
        <dbReference type="SAM" id="MobiDB-lite"/>
    </source>
</evidence>
<name>A0A438D6A0_VITVI</name>
<accession>A0A438D6A0</accession>
<evidence type="ECO:0000313" key="3">
    <source>
        <dbReference type="EMBL" id="RVW30983.1"/>
    </source>
</evidence>
<dbReference type="Proteomes" id="UP000288805">
    <property type="component" value="Unassembled WGS sequence"/>
</dbReference>
<sequence>MDVTFFENQPFFTKNFSQGESVSEDRNIWDVVAPIFALPLEPKQPQTPKLEQPQTLPPNPKQPQTPSPKPTMTINQGFNDRGRPNEETHKRRNVSSREKLNLGCCEDAKEKSLIGNKWVFIIKYKLEGSIEHYKVRLVAKGFPLTYGVDYQETFAPVAKLNTIRVLLSTGDPSNLVSKMHS</sequence>
<evidence type="ECO:0000259" key="2">
    <source>
        <dbReference type="Pfam" id="PF07727"/>
    </source>
</evidence>
<dbReference type="EMBL" id="QGNW01001776">
    <property type="protein sequence ID" value="RVW30983.1"/>
    <property type="molecule type" value="Genomic_DNA"/>
</dbReference>
<evidence type="ECO:0000313" key="4">
    <source>
        <dbReference type="Proteomes" id="UP000288805"/>
    </source>
</evidence>
<feature type="domain" description="Reverse transcriptase Ty1/copia-type" evidence="2">
    <location>
        <begin position="108"/>
        <end position="169"/>
    </location>
</feature>
<proteinExistence type="predicted"/>
<reference evidence="3 4" key="1">
    <citation type="journal article" date="2018" name="PLoS Genet.">
        <title>Population sequencing reveals clonal diversity and ancestral inbreeding in the grapevine cultivar Chardonnay.</title>
        <authorList>
            <person name="Roach M.J."/>
            <person name="Johnson D.L."/>
            <person name="Bohlmann J."/>
            <person name="van Vuuren H.J."/>
            <person name="Jones S.J."/>
            <person name="Pretorius I.S."/>
            <person name="Schmidt S.A."/>
            <person name="Borneman A.R."/>
        </authorList>
    </citation>
    <scope>NUCLEOTIDE SEQUENCE [LARGE SCALE GENOMIC DNA]</scope>
    <source>
        <strain evidence="4">cv. Chardonnay</strain>
        <tissue evidence="3">Leaf</tissue>
    </source>
</reference>
<feature type="compositionally biased region" description="Basic and acidic residues" evidence="1">
    <location>
        <begin position="80"/>
        <end position="98"/>
    </location>
</feature>
<dbReference type="InterPro" id="IPR013103">
    <property type="entry name" value="RVT_2"/>
</dbReference>
<feature type="region of interest" description="Disordered" evidence="1">
    <location>
        <begin position="40"/>
        <end position="98"/>
    </location>
</feature>
<dbReference type="AlphaFoldDB" id="A0A438D6A0"/>